<protein>
    <submittedName>
        <fullName evidence="2">Uncharacterized protein</fullName>
    </submittedName>
</protein>
<name>A0A9W9DNQ9_9AGAR</name>
<gene>
    <name evidence="2" type="ORF">J3R30DRAFT_2894354</name>
</gene>
<proteinExistence type="predicted"/>
<keyword evidence="3" id="KW-1185">Reference proteome</keyword>
<feature type="region of interest" description="Disordered" evidence="1">
    <location>
        <begin position="45"/>
        <end position="101"/>
    </location>
</feature>
<reference evidence="2" key="1">
    <citation type="submission" date="2022-08" db="EMBL/GenBank/DDBJ databases">
        <title>A Global Phylogenomic Analysis of the Shiitake Genus Lentinula.</title>
        <authorList>
            <consortium name="DOE Joint Genome Institute"/>
            <person name="Sierra-Patev S."/>
            <person name="Min B."/>
            <person name="Naranjo-Ortiz M."/>
            <person name="Looney B."/>
            <person name="Konkel Z."/>
            <person name="Slot J.C."/>
            <person name="Sakamoto Y."/>
            <person name="Steenwyk J.L."/>
            <person name="Rokas A."/>
            <person name="Carro J."/>
            <person name="Camarero S."/>
            <person name="Ferreira P."/>
            <person name="Molpeceres G."/>
            <person name="Ruiz-Duenas F.J."/>
            <person name="Serrano A."/>
            <person name="Henrissat B."/>
            <person name="Drula E."/>
            <person name="Hughes K.W."/>
            <person name="Mata J.L."/>
            <person name="Ishikawa N.K."/>
            <person name="Vargas-Isla R."/>
            <person name="Ushijima S."/>
            <person name="Smith C.A."/>
            <person name="Ahrendt S."/>
            <person name="Andreopoulos W."/>
            <person name="He G."/>
            <person name="Labutti K."/>
            <person name="Lipzen A."/>
            <person name="Ng V."/>
            <person name="Riley R."/>
            <person name="Sandor L."/>
            <person name="Barry K."/>
            <person name="Martinez A.T."/>
            <person name="Xiao Y."/>
            <person name="Gibbons J.G."/>
            <person name="Terashima K."/>
            <person name="Grigoriev I.V."/>
            <person name="Hibbett D.S."/>
        </authorList>
    </citation>
    <scope>NUCLEOTIDE SEQUENCE</scope>
    <source>
        <strain evidence="2">JLM2183</strain>
    </source>
</reference>
<dbReference type="Proteomes" id="UP001150266">
    <property type="component" value="Unassembled WGS sequence"/>
</dbReference>
<dbReference type="OrthoDB" id="3036617at2759"/>
<comment type="caution">
    <text evidence="2">The sequence shown here is derived from an EMBL/GenBank/DDBJ whole genome shotgun (WGS) entry which is preliminary data.</text>
</comment>
<feature type="region of interest" description="Disordered" evidence="1">
    <location>
        <begin position="121"/>
        <end position="201"/>
    </location>
</feature>
<feature type="compositionally biased region" description="Basic residues" evidence="1">
    <location>
        <begin position="133"/>
        <end position="144"/>
    </location>
</feature>
<accession>A0A9W9DNQ9</accession>
<feature type="compositionally biased region" description="Low complexity" evidence="1">
    <location>
        <begin position="150"/>
        <end position="173"/>
    </location>
</feature>
<feature type="compositionally biased region" description="Polar residues" evidence="1">
    <location>
        <begin position="186"/>
        <end position="201"/>
    </location>
</feature>
<dbReference type="AlphaFoldDB" id="A0A9W9DNQ9"/>
<sequence>MHSSHDFVSNDTDFERVYHHEYENGFNMPQQSIRLHSPLSLSLISESKTTKSEPPQHSWSYSSSSGSSSSSGPTSSSGASMSGRHGRAGRNHAWGNRSGRDTDLYGYGYDEEEENVIELSDEGYDSYDASPRFRSRTRSPRRAHTTYPFSAPTHSYTSSSFSPSPTSLPYTYSLPHPEEIEDETETSFPDSNSTDGMQPEYTPSCNEALRRQWNALAFRVRFSAFRARRRMRVIVGKGRKY</sequence>
<evidence type="ECO:0000256" key="1">
    <source>
        <dbReference type="SAM" id="MobiDB-lite"/>
    </source>
</evidence>
<organism evidence="2 3">
    <name type="scientific">Lentinula aciculospora</name>
    <dbReference type="NCBI Taxonomy" id="153920"/>
    <lineage>
        <taxon>Eukaryota</taxon>
        <taxon>Fungi</taxon>
        <taxon>Dikarya</taxon>
        <taxon>Basidiomycota</taxon>
        <taxon>Agaricomycotina</taxon>
        <taxon>Agaricomycetes</taxon>
        <taxon>Agaricomycetidae</taxon>
        <taxon>Agaricales</taxon>
        <taxon>Marasmiineae</taxon>
        <taxon>Omphalotaceae</taxon>
        <taxon>Lentinula</taxon>
    </lineage>
</organism>
<evidence type="ECO:0000313" key="2">
    <source>
        <dbReference type="EMBL" id="KAJ4478377.1"/>
    </source>
</evidence>
<evidence type="ECO:0000313" key="3">
    <source>
        <dbReference type="Proteomes" id="UP001150266"/>
    </source>
</evidence>
<feature type="compositionally biased region" description="Polar residues" evidence="1">
    <location>
        <begin position="45"/>
        <end position="57"/>
    </location>
</feature>
<feature type="compositionally biased region" description="Low complexity" evidence="1">
    <location>
        <begin position="58"/>
        <end position="83"/>
    </location>
</feature>
<dbReference type="EMBL" id="JAOTPV010000009">
    <property type="protein sequence ID" value="KAJ4478377.1"/>
    <property type="molecule type" value="Genomic_DNA"/>
</dbReference>